<dbReference type="EMBL" id="QNGE01000459">
    <property type="protein sequence ID" value="KAA3680379.1"/>
    <property type="molecule type" value="Genomic_DNA"/>
</dbReference>
<comment type="similarity">
    <text evidence="1">Belongs to the TCAB1 family.</text>
</comment>
<dbReference type="PANTHER" id="PTHR13211:SF0">
    <property type="entry name" value="TELOMERASE CAJAL BODY PROTEIN 1"/>
    <property type="match status" value="1"/>
</dbReference>
<feature type="compositionally biased region" description="Acidic residues" evidence="3">
    <location>
        <begin position="542"/>
        <end position="558"/>
    </location>
</feature>
<proteinExistence type="inferred from homology"/>
<gene>
    <name evidence="4" type="ORF">DEA37_0009569</name>
</gene>
<dbReference type="InterPro" id="IPR015943">
    <property type="entry name" value="WD40/YVTN_repeat-like_dom_sf"/>
</dbReference>
<dbReference type="Proteomes" id="UP000324629">
    <property type="component" value="Unassembled WGS sequence"/>
</dbReference>
<protein>
    <recommendedName>
        <fullName evidence="2">WD repeat-containing protein 79</fullName>
    </recommendedName>
</protein>
<dbReference type="InterPro" id="IPR036322">
    <property type="entry name" value="WD40_repeat_dom_sf"/>
</dbReference>
<dbReference type="AlphaFoldDB" id="A0A5J4NXW8"/>
<comment type="caution">
    <text evidence="4">The sequence shown here is derived from an EMBL/GenBank/DDBJ whole genome shotgun (WGS) entry which is preliminary data.</text>
</comment>
<reference evidence="4 5" key="1">
    <citation type="journal article" date="2019" name="Gigascience">
        <title>Whole-genome sequence of the oriental lung fluke Paragonimus westermani.</title>
        <authorList>
            <person name="Oey H."/>
            <person name="Zakrzewski M."/>
            <person name="Narain K."/>
            <person name="Devi K.R."/>
            <person name="Agatsuma T."/>
            <person name="Nawaratna S."/>
            <person name="Gobert G.N."/>
            <person name="Jones M.K."/>
            <person name="Ragan M.A."/>
            <person name="McManus D.P."/>
            <person name="Krause L."/>
        </authorList>
    </citation>
    <scope>NUCLEOTIDE SEQUENCE [LARGE SCALE GENOMIC DNA]</scope>
    <source>
        <strain evidence="4 5">IND2009</strain>
    </source>
</reference>
<evidence type="ECO:0000313" key="5">
    <source>
        <dbReference type="Proteomes" id="UP000324629"/>
    </source>
</evidence>
<name>A0A5J4NXW8_9TREM</name>
<feature type="region of interest" description="Disordered" evidence="3">
    <location>
        <begin position="527"/>
        <end position="574"/>
    </location>
</feature>
<evidence type="ECO:0000256" key="1">
    <source>
        <dbReference type="ARBA" id="ARBA00038279"/>
    </source>
</evidence>
<keyword evidence="5" id="KW-1185">Reference proteome</keyword>
<dbReference type="Gene3D" id="2.130.10.10">
    <property type="entry name" value="YVTN repeat-like/Quinoprotein amine dehydrogenase"/>
    <property type="match status" value="2"/>
</dbReference>
<organism evidence="4 5">
    <name type="scientific">Paragonimus westermani</name>
    <dbReference type="NCBI Taxonomy" id="34504"/>
    <lineage>
        <taxon>Eukaryota</taxon>
        <taxon>Metazoa</taxon>
        <taxon>Spiralia</taxon>
        <taxon>Lophotrochozoa</taxon>
        <taxon>Platyhelminthes</taxon>
        <taxon>Trematoda</taxon>
        <taxon>Digenea</taxon>
        <taxon>Plagiorchiida</taxon>
        <taxon>Troglotremata</taxon>
        <taxon>Troglotrematidae</taxon>
        <taxon>Paragonimus</taxon>
    </lineage>
</organism>
<dbReference type="InterPro" id="IPR051150">
    <property type="entry name" value="SWT21/TCAB1_mRNA_Telomere"/>
</dbReference>
<dbReference type="SUPFAM" id="SSF50978">
    <property type="entry name" value="WD40 repeat-like"/>
    <property type="match status" value="1"/>
</dbReference>
<evidence type="ECO:0000313" key="4">
    <source>
        <dbReference type="EMBL" id="KAA3680379.1"/>
    </source>
</evidence>
<accession>A0A5J4NXW8</accession>
<dbReference type="SMART" id="SM00320">
    <property type="entry name" value="WD40"/>
    <property type="match status" value="5"/>
</dbReference>
<dbReference type="PANTHER" id="PTHR13211">
    <property type="entry name" value="TELOMERASE CAJAL BODY PROTEIN 1"/>
    <property type="match status" value="1"/>
</dbReference>
<dbReference type="InterPro" id="IPR001680">
    <property type="entry name" value="WD40_rpt"/>
</dbReference>
<dbReference type="Pfam" id="PF00400">
    <property type="entry name" value="WD40"/>
    <property type="match status" value="1"/>
</dbReference>
<feature type="compositionally biased region" description="Low complexity" evidence="3">
    <location>
        <begin position="531"/>
        <end position="540"/>
    </location>
</feature>
<evidence type="ECO:0000256" key="3">
    <source>
        <dbReference type="SAM" id="MobiDB-lite"/>
    </source>
</evidence>
<evidence type="ECO:0000256" key="2">
    <source>
        <dbReference type="ARBA" id="ARBA00041558"/>
    </source>
</evidence>
<sequence>MFSMNIDSDDIQVTLDYSPSEEKTVDNLESVFAVEPINNESNSTSITQVVPLNSPTTADCCSSTVCDSHPSPKLITPVEAFNFLRSDDTHRSGDLESLTTDAEKVRTSQHLHDHEMMQEPNVIISGNASAIVAEHFMEPLEDSSQTVSYCVPDWMSRLPHLVAFAEKDYHLPKPSNSIENYLRGCLWSPDGSCILTNSRDNVLRLFNLPTVLLMARSEPGGSEIEEMHAVLSMRENELVYDYAWYPKMHSSDPATCCFASTLRRNPIRLWDAFTGAVRATYRPINHMGELISAYSITFSSDGLRLYAGFNRFIHVFDVSRPGSDSTRRPKLGKKSLQGGIISCIATPREPAHQIYATGSYNGTVAVFSEPWNLIGRVFGSPAGVTQVQFSPRFAKETGAPWYLAAGGRMDSRIHVWDARRLSDPLMVLHRRVENHQRFQFDIDFSGQYLFTGNQTGMACVYDLAECMKQFSAGVEFVKPAAMWRAHADCAHGLSVHPSLPVVATTSGQRRIRPPVFGSMHNSTASLDRQLSVSSRASSSSDELTDSENELANLTDEEASVIPHHLDTNTTADRTAPLPLCGRLTRLPRENRLSLWAFATKEIT</sequence>